<dbReference type="GeneID" id="92048858"/>
<evidence type="ECO:0000313" key="3">
    <source>
        <dbReference type="Proteomes" id="UP001433268"/>
    </source>
</evidence>
<protein>
    <submittedName>
        <fullName evidence="2">Uncharacterized protein</fullName>
    </submittedName>
</protein>
<comment type="caution">
    <text evidence="2">The sequence shown here is derived from an EMBL/GenBank/DDBJ whole genome shotgun (WGS) entry which is preliminary data.</text>
</comment>
<reference evidence="2 3" key="1">
    <citation type="submission" date="2023-01" db="EMBL/GenBank/DDBJ databases">
        <title>Analysis of 21 Apiospora genomes using comparative genomics revels a genus with tremendous synthesis potential of carbohydrate active enzymes and secondary metabolites.</title>
        <authorList>
            <person name="Sorensen T."/>
        </authorList>
    </citation>
    <scope>NUCLEOTIDE SEQUENCE [LARGE SCALE GENOMIC DNA]</scope>
    <source>
        <strain evidence="2 3">CBS 114990</strain>
    </source>
</reference>
<proteinExistence type="predicted"/>
<keyword evidence="3" id="KW-1185">Reference proteome</keyword>
<gene>
    <name evidence="2" type="ORF">PG997_011483</name>
</gene>
<accession>A0ABR1VJ86</accession>
<feature type="region of interest" description="Disordered" evidence="1">
    <location>
        <begin position="1"/>
        <end position="38"/>
    </location>
</feature>
<sequence>MYLADPRQHPSPHPPIPNKRPPPIRRVQRLLRPPRPLLLPIPRDRPHILLLRRLPRDAARRRDPLAPLGAKVGRHGPAELAGADGEQRVAVAPDAAREPPDRGLGAVARVPAPPVLEEAVRVPEHAAHGARAVREVAVGQGVARHDAVGRDAGRVAHALDQAEGLGPVEHRDPAQLGGGHLEDQRGFRDVVVVEQGLVRGEVRLGLGAGVGWEDALLDGAEGFELGDFDQEPADFGVVFVAYGDRADPVLIPVLVELGGDPAAQSPMH</sequence>
<evidence type="ECO:0000256" key="1">
    <source>
        <dbReference type="SAM" id="MobiDB-lite"/>
    </source>
</evidence>
<evidence type="ECO:0000313" key="2">
    <source>
        <dbReference type="EMBL" id="KAK8071280.1"/>
    </source>
</evidence>
<organism evidence="2 3">
    <name type="scientific">Apiospora hydei</name>
    <dbReference type="NCBI Taxonomy" id="1337664"/>
    <lineage>
        <taxon>Eukaryota</taxon>
        <taxon>Fungi</taxon>
        <taxon>Dikarya</taxon>
        <taxon>Ascomycota</taxon>
        <taxon>Pezizomycotina</taxon>
        <taxon>Sordariomycetes</taxon>
        <taxon>Xylariomycetidae</taxon>
        <taxon>Amphisphaeriales</taxon>
        <taxon>Apiosporaceae</taxon>
        <taxon>Apiospora</taxon>
    </lineage>
</organism>
<dbReference type="Proteomes" id="UP001433268">
    <property type="component" value="Unassembled WGS sequence"/>
</dbReference>
<feature type="region of interest" description="Disordered" evidence="1">
    <location>
        <begin position="65"/>
        <end position="87"/>
    </location>
</feature>
<dbReference type="EMBL" id="JAQQWN010000008">
    <property type="protein sequence ID" value="KAK8071280.1"/>
    <property type="molecule type" value="Genomic_DNA"/>
</dbReference>
<feature type="compositionally biased region" description="Pro residues" evidence="1">
    <location>
        <begin position="9"/>
        <end position="21"/>
    </location>
</feature>
<name>A0ABR1VJ86_9PEZI</name>
<dbReference type="RefSeq" id="XP_066665088.1">
    <property type="nucleotide sequence ID" value="XM_066815798.1"/>
</dbReference>